<dbReference type="InterPro" id="IPR000917">
    <property type="entry name" value="Sulfatase_N"/>
</dbReference>
<dbReference type="PANTHER" id="PTHR43751">
    <property type="entry name" value="SULFATASE"/>
    <property type="match status" value="1"/>
</dbReference>
<dbReference type="AlphaFoldDB" id="A0A378IQQ1"/>
<protein>
    <submittedName>
        <fullName evidence="3">Putative Sulfatase</fullName>
    </submittedName>
</protein>
<dbReference type="EMBL" id="UGNY01000001">
    <property type="protein sequence ID" value="STX37403.1"/>
    <property type="molecule type" value="Genomic_DNA"/>
</dbReference>
<accession>A0A378IQQ1</accession>
<dbReference type="Proteomes" id="UP000254033">
    <property type="component" value="Unassembled WGS sequence"/>
</dbReference>
<feature type="transmembrane region" description="Helical" evidence="1">
    <location>
        <begin position="121"/>
        <end position="142"/>
    </location>
</feature>
<keyword evidence="1" id="KW-0812">Transmembrane</keyword>
<dbReference type="SUPFAM" id="SSF53649">
    <property type="entry name" value="Alkaline phosphatase-like"/>
    <property type="match status" value="1"/>
</dbReference>
<feature type="domain" description="Sulfatase N-terminal" evidence="2">
    <location>
        <begin position="187"/>
        <end position="469"/>
    </location>
</feature>
<keyword evidence="1" id="KW-0472">Membrane</keyword>
<evidence type="ECO:0000313" key="3">
    <source>
        <dbReference type="EMBL" id="STX37403.1"/>
    </source>
</evidence>
<evidence type="ECO:0000313" key="4">
    <source>
        <dbReference type="Proteomes" id="UP000254033"/>
    </source>
</evidence>
<feature type="transmembrane region" description="Helical" evidence="1">
    <location>
        <begin position="154"/>
        <end position="172"/>
    </location>
</feature>
<evidence type="ECO:0000256" key="1">
    <source>
        <dbReference type="SAM" id="Phobius"/>
    </source>
</evidence>
<keyword evidence="1" id="KW-1133">Transmembrane helix</keyword>
<reference evidence="3 4" key="1">
    <citation type="submission" date="2018-06" db="EMBL/GenBank/DDBJ databases">
        <authorList>
            <consortium name="Pathogen Informatics"/>
            <person name="Doyle S."/>
        </authorList>
    </citation>
    <scope>NUCLEOTIDE SEQUENCE [LARGE SCALE GENOMIC DNA]</scope>
    <source>
        <strain evidence="3 4">NCTC11978</strain>
    </source>
</reference>
<feature type="transmembrane region" description="Helical" evidence="1">
    <location>
        <begin position="88"/>
        <end position="109"/>
    </location>
</feature>
<dbReference type="Pfam" id="PF00884">
    <property type="entry name" value="Sulfatase"/>
    <property type="match status" value="1"/>
</dbReference>
<sequence length="681" mass="77728">MKRREGIGDYCTNFALFNLVFLVLQFAYILSQGGSFLKAIPLPITVYIELATALIIQILLYVLLTFIQTAMLWGIAEYLPTKKALERWQMIIFCLSLTALLTANCYFFPLSAFSRLFLPGLPLLLLKITFYLSLLILGLLILNTLWQAWHRRPVVFSCIFLVCLSTLFFLSYEKDQIKHDRIVSNTPNIFLIGIDSLSPKRVSAQNTPNLDKFIQQSIVFKETVSPLARTYSAWASILTGMYPLHHQARYNLMPADIVKSKESIVWTAQSMGYQTVFATDDRRFSSISNDFGFEKVIGPKLGVNDVLLGTFNDFPLSNLLINLPISRWLFPYNYLNRSSHFSYYPSTFDRVLHQFIKQHNPQTPLFMAVHFTLPHWPYAWAASSPAQVKNEYSVQERGQLYLDAVYKADEQIGKFLTALQQADLLQNSLIIVLSDHGEALYEPGSRPLTLANYQGKQENKLSDYFKRKTSTTLEMSAGHGSDLLSPAQFFCLLGFKIFNQGQLITVPGKIDRRVALIDIAPTIYAFLNLPLKKNFDGISLLNALTHHEPPPDNRVFMLESGELPNQIVSREKARKLGKLLYRVNPEDGQLQIRKDKLAILDALKLYAILDDDWIVALYPDDFQYITVILRLSDDKWTDSLESSFAQTSPAPEMLKQLLQFYKNELASYPKSKLKPNLLDIN</sequence>
<evidence type="ECO:0000259" key="2">
    <source>
        <dbReference type="Pfam" id="PF00884"/>
    </source>
</evidence>
<organism evidence="3 4">
    <name type="scientific">Legionella feeleii</name>
    <dbReference type="NCBI Taxonomy" id="453"/>
    <lineage>
        <taxon>Bacteria</taxon>
        <taxon>Pseudomonadati</taxon>
        <taxon>Pseudomonadota</taxon>
        <taxon>Gammaproteobacteria</taxon>
        <taxon>Legionellales</taxon>
        <taxon>Legionellaceae</taxon>
        <taxon>Legionella</taxon>
    </lineage>
</organism>
<dbReference type="Gene3D" id="3.40.720.10">
    <property type="entry name" value="Alkaline Phosphatase, subunit A"/>
    <property type="match status" value="1"/>
</dbReference>
<dbReference type="PANTHER" id="PTHR43751:SF3">
    <property type="entry name" value="SULFATASE N-TERMINAL DOMAIN-CONTAINING PROTEIN"/>
    <property type="match status" value="1"/>
</dbReference>
<name>A0A378IQQ1_9GAMM</name>
<proteinExistence type="predicted"/>
<gene>
    <name evidence="3" type="ORF">NCTC11978_00565</name>
</gene>
<feature type="transmembrane region" description="Helical" evidence="1">
    <location>
        <begin position="12"/>
        <end position="30"/>
    </location>
</feature>
<feature type="transmembrane region" description="Helical" evidence="1">
    <location>
        <begin position="50"/>
        <end position="76"/>
    </location>
</feature>
<dbReference type="RefSeq" id="WP_115174508.1">
    <property type="nucleotide sequence ID" value="NZ_UGNY01000001.1"/>
</dbReference>
<dbReference type="InterPro" id="IPR017850">
    <property type="entry name" value="Alkaline_phosphatase_core_sf"/>
</dbReference>
<dbReference type="InterPro" id="IPR052701">
    <property type="entry name" value="GAG_Ulvan_Degrading_Sulfatases"/>
</dbReference>